<sequence length="368" mass="42978">MSVVSQAAQSHAQSHNTRQLGINPNHWYVVALSREVKTQPVGVRLWKQAIALYRDTKGQVHALEDRCPHRLVKLSHGQVIGDELECAYHGWRFNNQGECAAVPYLAENQKLPSCKIRRYPVKEQDGFIWLFPGDVETLHATSLQPMGVPEWEHLNYIATVSIINCNAHYSYLIENLMDMYHGHLHQDYQAWTQASLQDIDEDTHRVDAHYTAQSYYKIDKIWSISQLFFPALRRLHPEPLDVSYVYPHWISTLGKDFKIYCLLCPVNERQTKAYLIHFTSLNAFWRLHKLPVWFRRFVKDSLFGAAQKLLDGLVRQDVQMIEEEQQAYLENHQRRGYELNRALVSVQRLMRSQVEPHPHKATLYIPSP</sequence>
<evidence type="ECO:0000256" key="4">
    <source>
        <dbReference type="ARBA" id="ARBA00023014"/>
    </source>
</evidence>
<evidence type="ECO:0000256" key="3">
    <source>
        <dbReference type="ARBA" id="ARBA00023004"/>
    </source>
</evidence>
<keyword evidence="6" id="KW-0223">Dioxygenase</keyword>
<dbReference type="GO" id="GO:0051213">
    <property type="term" value="F:dioxygenase activity"/>
    <property type="evidence" value="ECO:0007669"/>
    <property type="project" value="UniProtKB-KW"/>
</dbReference>
<keyword evidence="7" id="KW-1185">Reference proteome</keyword>
<dbReference type="RefSeq" id="WP_169157629.1">
    <property type="nucleotide sequence ID" value="NZ_CAWPJE010000260.1"/>
</dbReference>
<keyword evidence="6" id="KW-0560">Oxidoreductase</keyword>
<evidence type="ECO:0000259" key="5">
    <source>
        <dbReference type="PROSITE" id="PS51296"/>
    </source>
</evidence>
<keyword evidence="3" id="KW-0408">Iron</keyword>
<evidence type="ECO:0000313" key="6">
    <source>
        <dbReference type="EMBL" id="NMG22432.1"/>
    </source>
</evidence>
<protein>
    <submittedName>
        <fullName evidence="6">Aromatic ring-hydroxylating dioxygenase subunit alpha</fullName>
    </submittedName>
</protein>
<keyword evidence="1" id="KW-0001">2Fe-2S</keyword>
<organism evidence="6 7">
    <name type="scientific">Brasilonema bromeliae SPC951</name>
    <dbReference type="NCBI Taxonomy" id="385972"/>
    <lineage>
        <taxon>Bacteria</taxon>
        <taxon>Bacillati</taxon>
        <taxon>Cyanobacteriota</taxon>
        <taxon>Cyanophyceae</taxon>
        <taxon>Nostocales</taxon>
        <taxon>Scytonemataceae</taxon>
        <taxon>Brasilonema</taxon>
        <taxon>Bromeliae group (in: Brasilonema)</taxon>
    </lineage>
</organism>
<evidence type="ECO:0000313" key="7">
    <source>
        <dbReference type="Proteomes" id="UP000718564"/>
    </source>
</evidence>
<proteinExistence type="predicted"/>
<dbReference type="Pfam" id="PF00355">
    <property type="entry name" value="Rieske"/>
    <property type="match status" value="1"/>
</dbReference>
<dbReference type="Proteomes" id="UP000718564">
    <property type="component" value="Unassembled WGS sequence"/>
</dbReference>
<dbReference type="Gene3D" id="2.102.10.10">
    <property type="entry name" value="Rieske [2Fe-2S] iron-sulphur domain"/>
    <property type="match status" value="1"/>
</dbReference>
<feature type="domain" description="Rieske" evidence="5">
    <location>
        <begin position="27"/>
        <end position="130"/>
    </location>
</feature>
<feature type="non-terminal residue" evidence="6">
    <location>
        <position position="368"/>
    </location>
</feature>
<comment type="caution">
    <text evidence="6">The sequence shown here is derived from an EMBL/GenBank/DDBJ whole genome shotgun (WGS) entry which is preliminary data.</text>
</comment>
<dbReference type="PROSITE" id="PS51296">
    <property type="entry name" value="RIESKE"/>
    <property type="match status" value="1"/>
</dbReference>
<dbReference type="InterPro" id="IPR050584">
    <property type="entry name" value="Cholesterol_7-desaturase"/>
</dbReference>
<dbReference type="InterPro" id="IPR036922">
    <property type="entry name" value="Rieske_2Fe-2S_sf"/>
</dbReference>
<accession>A0ABX1PF85</accession>
<evidence type="ECO:0000256" key="1">
    <source>
        <dbReference type="ARBA" id="ARBA00022714"/>
    </source>
</evidence>
<gene>
    <name evidence="6" type="ORF">DP116_24475</name>
</gene>
<evidence type="ECO:0000256" key="2">
    <source>
        <dbReference type="ARBA" id="ARBA00022723"/>
    </source>
</evidence>
<keyword evidence="2" id="KW-0479">Metal-binding</keyword>
<keyword evidence="4" id="KW-0411">Iron-sulfur</keyword>
<dbReference type="PANTHER" id="PTHR21266">
    <property type="entry name" value="IRON-SULFUR DOMAIN CONTAINING PROTEIN"/>
    <property type="match status" value="1"/>
</dbReference>
<dbReference type="SUPFAM" id="SSF55961">
    <property type="entry name" value="Bet v1-like"/>
    <property type="match status" value="1"/>
</dbReference>
<reference evidence="6 7" key="1">
    <citation type="submission" date="2018-06" db="EMBL/GenBank/DDBJ databases">
        <title>Comparative genomics of Brasilonema spp. strains.</title>
        <authorList>
            <person name="Alvarenga D.O."/>
            <person name="Fiore M.F."/>
            <person name="Varani A.M."/>
        </authorList>
    </citation>
    <scope>NUCLEOTIDE SEQUENCE [LARGE SCALE GENOMIC DNA]</scope>
    <source>
        <strain evidence="6 7">SPC951</strain>
    </source>
</reference>
<dbReference type="EMBL" id="QMEB01000259">
    <property type="protein sequence ID" value="NMG22432.1"/>
    <property type="molecule type" value="Genomic_DNA"/>
</dbReference>
<dbReference type="SUPFAM" id="SSF50022">
    <property type="entry name" value="ISP domain"/>
    <property type="match status" value="1"/>
</dbReference>
<dbReference type="InterPro" id="IPR017941">
    <property type="entry name" value="Rieske_2Fe-2S"/>
</dbReference>
<dbReference type="PANTHER" id="PTHR21266:SF57">
    <property type="entry name" value="3-CHLOROBENZOATE-3,4-DIOXYGENASE"/>
    <property type="match status" value="1"/>
</dbReference>
<name>A0ABX1PF85_9CYAN</name>